<accession>A0A7S7NRL5</accession>
<evidence type="ECO:0000256" key="11">
    <source>
        <dbReference type="ARBA" id="ARBA00044252"/>
    </source>
</evidence>
<evidence type="ECO:0000313" key="20">
    <source>
        <dbReference type="Proteomes" id="UP000593892"/>
    </source>
</evidence>
<evidence type="ECO:0000256" key="5">
    <source>
        <dbReference type="ARBA" id="ARBA00022801"/>
    </source>
</evidence>
<dbReference type="SUPFAM" id="SSF53187">
    <property type="entry name" value="Zn-dependent exopeptidases"/>
    <property type="match status" value="1"/>
</dbReference>
<dbReference type="PANTHER" id="PTHR43501">
    <property type="entry name" value="CYTOSOL NON-SPECIFIC DIPEPTIDASE"/>
    <property type="match status" value="1"/>
</dbReference>
<keyword evidence="8" id="KW-0170">Cobalt</keyword>
<evidence type="ECO:0000256" key="6">
    <source>
        <dbReference type="ARBA" id="ARBA00022833"/>
    </source>
</evidence>
<gene>
    <name evidence="19" type="ORF">IRI77_00595</name>
</gene>
<dbReference type="InterPro" id="IPR002933">
    <property type="entry name" value="Peptidase_M20"/>
</dbReference>
<keyword evidence="4" id="KW-0479">Metal-binding</keyword>
<keyword evidence="3" id="KW-0645">Protease</keyword>
<feature type="domain" description="Peptidase M20 dimerisation" evidence="18">
    <location>
        <begin position="208"/>
        <end position="291"/>
    </location>
</feature>
<dbReference type="EMBL" id="CP063849">
    <property type="protein sequence ID" value="QOY88497.1"/>
    <property type="molecule type" value="Genomic_DNA"/>
</dbReference>
<evidence type="ECO:0000256" key="8">
    <source>
        <dbReference type="ARBA" id="ARBA00023285"/>
    </source>
</evidence>
<dbReference type="Pfam" id="PF07687">
    <property type="entry name" value="M20_dimer"/>
    <property type="match status" value="1"/>
</dbReference>
<dbReference type="Gene3D" id="3.40.630.10">
    <property type="entry name" value="Zn peptidases"/>
    <property type="match status" value="2"/>
</dbReference>
<dbReference type="GO" id="GO:0046872">
    <property type="term" value="F:metal ion binding"/>
    <property type="evidence" value="ECO:0007669"/>
    <property type="project" value="UniProtKB-KW"/>
</dbReference>
<dbReference type="FunFam" id="3.40.630.10:FF:000015">
    <property type="entry name" value="Aminoacyl-histidine dipeptidase PepD"/>
    <property type="match status" value="1"/>
</dbReference>
<dbReference type="GO" id="GO:0070573">
    <property type="term" value="F:metallodipeptidase activity"/>
    <property type="evidence" value="ECO:0007669"/>
    <property type="project" value="TreeGrafter"/>
</dbReference>
<evidence type="ECO:0000256" key="14">
    <source>
        <dbReference type="ARBA" id="ARBA00075285"/>
    </source>
</evidence>
<protein>
    <recommendedName>
        <fullName evidence="13">Cytosol non-specific dipeptidase</fullName>
        <ecNumber evidence="10">3.4.13.18</ecNumber>
    </recommendedName>
    <alternativeName>
        <fullName evidence="16">Aminoacyl-histidine dipeptidase</fullName>
    </alternativeName>
    <alternativeName>
        <fullName evidence="15">Beta-alanyl-histidine dipeptidase</fullName>
    </alternativeName>
    <alternativeName>
        <fullName evidence="14">Carnosinase</fullName>
    </alternativeName>
    <alternativeName>
        <fullName evidence="11">Peptidase D</fullName>
    </alternativeName>
    <alternativeName>
        <fullName evidence="17">Xaa-His dipeptidase</fullName>
    </alternativeName>
</protein>
<reference evidence="19 20" key="1">
    <citation type="submission" date="2020-10" db="EMBL/GenBank/DDBJ databases">
        <title>Complete genome sequence of Paludibaculum fermentans P105T, a facultatively anaerobic acidobacterium capable of dissimilatory Fe(III) reduction.</title>
        <authorList>
            <person name="Dedysh S.N."/>
            <person name="Beletsky A.V."/>
            <person name="Kulichevskaya I.S."/>
            <person name="Mardanov A.V."/>
            <person name="Ravin N.V."/>
        </authorList>
    </citation>
    <scope>NUCLEOTIDE SEQUENCE [LARGE SCALE GENOMIC DNA]</scope>
    <source>
        <strain evidence="19 20">P105</strain>
    </source>
</reference>
<dbReference type="Proteomes" id="UP000593892">
    <property type="component" value="Chromosome"/>
</dbReference>
<evidence type="ECO:0000256" key="7">
    <source>
        <dbReference type="ARBA" id="ARBA00023049"/>
    </source>
</evidence>
<dbReference type="PIRSF" id="PIRSF016599">
    <property type="entry name" value="Xaa-His_dipept"/>
    <property type="match status" value="1"/>
</dbReference>
<proteinExistence type="inferred from homology"/>
<evidence type="ECO:0000256" key="13">
    <source>
        <dbReference type="ARBA" id="ARBA00071271"/>
    </source>
</evidence>
<comment type="similarity">
    <text evidence="12">Belongs to the peptidase M20C family.</text>
</comment>
<dbReference type="FunFam" id="3.40.630.10:FF:000018">
    <property type="entry name" value="Aminoacyl-histidine dipeptidase PepD"/>
    <property type="match status" value="1"/>
</dbReference>
<dbReference type="AlphaFoldDB" id="A0A7S7NRL5"/>
<evidence type="ECO:0000256" key="3">
    <source>
        <dbReference type="ARBA" id="ARBA00022670"/>
    </source>
</evidence>
<evidence type="ECO:0000259" key="18">
    <source>
        <dbReference type="Pfam" id="PF07687"/>
    </source>
</evidence>
<dbReference type="InterPro" id="IPR001160">
    <property type="entry name" value="Peptidase_M20C"/>
</dbReference>
<dbReference type="PANTHER" id="PTHR43501:SF1">
    <property type="entry name" value="CYTOSOL NON-SPECIFIC DIPEPTIDASE"/>
    <property type="match status" value="1"/>
</dbReference>
<dbReference type="NCBIfam" id="TIGR01893">
    <property type="entry name" value="aa-his-dipept"/>
    <property type="match status" value="1"/>
</dbReference>
<evidence type="ECO:0000256" key="16">
    <source>
        <dbReference type="ARBA" id="ARBA00077688"/>
    </source>
</evidence>
<comment type="cofactor">
    <cofactor evidence="1">
        <name>Co(2+)</name>
        <dbReference type="ChEBI" id="CHEBI:48828"/>
    </cofactor>
</comment>
<dbReference type="CDD" id="cd03890">
    <property type="entry name" value="M20_pepD"/>
    <property type="match status" value="1"/>
</dbReference>
<name>A0A7S7NRL5_PALFE</name>
<keyword evidence="20" id="KW-1185">Reference proteome</keyword>
<dbReference type="RefSeq" id="WP_194450159.1">
    <property type="nucleotide sequence ID" value="NZ_CP063849.1"/>
</dbReference>
<keyword evidence="6" id="KW-0862">Zinc</keyword>
<evidence type="ECO:0000256" key="1">
    <source>
        <dbReference type="ARBA" id="ARBA00001941"/>
    </source>
</evidence>
<comment type="cofactor">
    <cofactor evidence="2">
        <name>Zn(2+)</name>
        <dbReference type="ChEBI" id="CHEBI:29105"/>
    </cofactor>
</comment>
<evidence type="ECO:0000256" key="4">
    <source>
        <dbReference type="ARBA" id="ARBA00022723"/>
    </source>
</evidence>
<dbReference type="Pfam" id="PF01546">
    <property type="entry name" value="Peptidase_M20"/>
    <property type="match status" value="1"/>
</dbReference>
<keyword evidence="7" id="KW-0482">Metalloprotease</keyword>
<evidence type="ECO:0000256" key="12">
    <source>
        <dbReference type="ARBA" id="ARBA00061423"/>
    </source>
</evidence>
<evidence type="ECO:0000256" key="17">
    <source>
        <dbReference type="ARBA" id="ARBA00078074"/>
    </source>
</evidence>
<dbReference type="PRINTS" id="PR00934">
    <property type="entry name" value="XHISDIPTASE"/>
</dbReference>
<dbReference type="EC" id="3.4.13.18" evidence="10"/>
<comment type="catalytic activity">
    <reaction evidence="9">
        <text>Hydrolysis of dipeptides, preferentially hydrophobic dipeptides including prolyl amino acids.</text>
        <dbReference type="EC" id="3.4.13.18"/>
    </reaction>
</comment>
<dbReference type="GO" id="GO:0006508">
    <property type="term" value="P:proteolysis"/>
    <property type="evidence" value="ECO:0007669"/>
    <property type="project" value="UniProtKB-KW"/>
</dbReference>
<evidence type="ECO:0000313" key="19">
    <source>
        <dbReference type="EMBL" id="QOY88497.1"/>
    </source>
</evidence>
<evidence type="ECO:0000256" key="9">
    <source>
        <dbReference type="ARBA" id="ARBA00036421"/>
    </source>
</evidence>
<dbReference type="GO" id="GO:0005829">
    <property type="term" value="C:cytosol"/>
    <property type="evidence" value="ECO:0007669"/>
    <property type="project" value="TreeGrafter"/>
</dbReference>
<dbReference type="KEGG" id="pfer:IRI77_00595"/>
<evidence type="ECO:0000256" key="2">
    <source>
        <dbReference type="ARBA" id="ARBA00001947"/>
    </source>
</evidence>
<organism evidence="19 20">
    <name type="scientific">Paludibaculum fermentans</name>
    <dbReference type="NCBI Taxonomy" id="1473598"/>
    <lineage>
        <taxon>Bacteria</taxon>
        <taxon>Pseudomonadati</taxon>
        <taxon>Acidobacteriota</taxon>
        <taxon>Terriglobia</taxon>
        <taxon>Bryobacterales</taxon>
        <taxon>Bryobacteraceae</taxon>
        <taxon>Paludibaculum</taxon>
    </lineage>
</organism>
<sequence>MTSILADLQPQALWRHFEALSAIPRASEKEQAARAYVLAQAAALGLEVIQDAVGNVVVRKPARPGREGAPMAALQGHLDMVCEKNEGTAHNFDTDPIQLVLDGDWVKAAGTTLGADNGVGVAAALAVMESTDVAHGPLEFVFTIDEESGLTGASEFPNGLLQSKYFLNLDGEEEGALCIGCAGGLNTVAWRTVELQPAPAGEALRIKVSGLQGGHSGLDINKGRGNAVRILGQVLQALLGSGPIAVADLQGGSKRNAIPREASAIVVVDPARIAELRATLTLWQDALRSDLGSFDAGLRISAEPASQPTRVLADAEARVVAELLASQHHGVLAMSPDVPGLVQTSTNLAIVSLKESVVELETSQRSPILSSKLAAARMVSTVFALAGFQTEQTGGYPGWKPEPGSEIVRLAKEVHTDVLGHVPELIAMHAGLECGVIGEKHSGMEMISFGPHIVDVHSPSERLKISSVEPFWRFLTALLERI</sequence>
<evidence type="ECO:0000256" key="15">
    <source>
        <dbReference type="ARBA" id="ARBA00076004"/>
    </source>
</evidence>
<evidence type="ECO:0000256" key="10">
    <source>
        <dbReference type="ARBA" id="ARBA00038976"/>
    </source>
</evidence>
<keyword evidence="5" id="KW-0378">Hydrolase</keyword>
<dbReference type="InterPro" id="IPR011650">
    <property type="entry name" value="Peptidase_M20_dimer"/>
</dbReference>